<protein>
    <recommendedName>
        <fullName evidence="3">SHS2 domain-containing protein</fullName>
    </recommendedName>
</protein>
<dbReference type="Gene3D" id="3.30.420.40">
    <property type="match status" value="1"/>
</dbReference>
<name>A0A1F5XGA6_9BACT</name>
<organism evidence="1 2">
    <name type="scientific">Candidatus Giovannonibacteria bacterium RIFCSPLOWO2_01_FULL_46_32</name>
    <dbReference type="NCBI Taxonomy" id="1798353"/>
    <lineage>
        <taxon>Bacteria</taxon>
        <taxon>Candidatus Giovannoniibacteriota</taxon>
    </lineage>
</organism>
<dbReference type="AlphaFoldDB" id="A0A1F5XGA6"/>
<comment type="caution">
    <text evidence="1">The sequence shown here is derived from an EMBL/GenBank/DDBJ whole genome shotgun (WGS) entry which is preliminary data.</text>
</comment>
<evidence type="ECO:0008006" key="3">
    <source>
        <dbReference type="Google" id="ProtNLM"/>
    </source>
</evidence>
<dbReference type="SUPFAM" id="SSF53067">
    <property type="entry name" value="Actin-like ATPase domain"/>
    <property type="match status" value="1"/>
</dbReference>
<gene>
    <name evidence="1" type="ORF">A3B19_00805</name>
</gene>
<proteinExistence type="predicted"/>
<dbReference type="EMBL" id="MFIF01000009">
    <property type="protein sequence ID" value="OGF86958.1"/>
    <property type="molecule type" value="Genomic_DNA"/>
</dbReference>
<evidence type="ECO:0000313" key="1">
    <source>
        <dbReference type="EMBL" id="OGF86958.1"/>
    </source>
</evidence>
<dbReference type="Proteomes" id="UP000177346">
    <property type="component" value="Unassembled WGS sequence"/>
</dbReference>
<sequence>MLSWIFGHKKNTTHILAVDLGTASISAAVVQRHEKASSDAPAGLCEVKKVLKCPLNLLGYQLSADAGKLPYILKDGFMKVFKDAYAVSRHADVILIALSEPFFLDKKTRREEVRLNPSKPIGQAEIDAVGKFLSEDVLALNKRLAPVGRNILAMRVNGYDVGDAVGYKGKTFEAEAIFTLVSATLKSYVDEAKEKFFPRSAISFSSDTWALWKLLKSTENLSDPVLVIDIGGEVTGVFVANKNLIEHMGAAAFGIRTLARRTGAALKIGQEEVEPILRKYTAGALDERLKMKVDRILSAALFDWWASIKNSISAPAAFKKILLSGGGADFSVFSVFLKDGFKKDYGAEVSVEPLRAEAFSDFLDPAGALSGGGDIILAALSIFVDAKTN</sequence>
<accession>A0A1F5XGA6</accession>
<dbReference type="InterPro" id="IPR043129">
    <property type="entry name" value="ATPase_NBD"/>
</dbReference>
<reference evidence="1 2" key="1">
    <citation type="journal article" date="2016" name="Nat. Commun.">
        <title>Thousands of microbial genomes shed light on interconnected biogeochemical processes in an aquifer system.</title>
        <authorList>
            <person name="Anantharaman K."/>
            <person name="Brown C.T."/>
            <person name="Hug L.A."/>
            <person name="Sharon I."/>
            <person name="Castelle C.J."/>
            <person name="Probst A.J."/>
            <person name="Thomas B.C."/>
            <person name="Singh A."/>
            <person name="Wilkins M.J."/>
            <person name="Karaoz U."/>
            <person name="Brodie E.L."/>
            <person name="Williams K.H."/>
            <person name="Hubbard S.S."/>
            <person name="Banfield J.F."/>
        </authorList>
    </citation>
    <scope>NUCLEOTIDE SEQUENCE [LARGE SCALE GENOMIC DNA]</scope>
</reference>
<evidence type="ECO:0000313" key="2">
    <source>
        <dbReference type="Proteomes" id="UP000177346"/>
    </source>
</evidence>